<evidence type="ECO:0000256" key="4">
    <source>
        <dbReference type="HAMAP-Rule" id="MF_01368"/>
    </source>
</evidence>
<gene>
    <name evidence="4 6" type="primary">rplQ</name>
    <name evidence="6" type="ORF">CCUN_0193</name>
</gene>
<dbReference type="STRING" id="1121267.CCUN_0193"/>
<evidence type="ECO:0000256" key="5">
    <source>
        <dbReference type="RuleBase" id="RU000660"/>
    </source>
</evidence>
<accession>A0A1W6BUT5</accession>
<keyword evidence="2 4" id="KW-0689">Ribosomal protein</keyword>
<dbReference type="SUPFAM" id="SSF64263">
    <property type="entry name" value="Prokaryotic ribosomal protein L17"/>
    <property type="match status" value="1"/>
</dbReference>
<dbReference type="InterPro" id="IPR000456">
    <property type="entry name" value="Ribosomal_bL17"/>
</dbReference>
<evidence type="ECO:0000256" key="3">
    <source>
        <dbReference type="ARBA" id="ARBA00023274"/>
    </source>
</evidence>
<dbReference type="Gene3D" id="3.90.1030.10">
    <property type="entry name" value="Ribosomal protein L17"/>
    <property type="match status" value="1"/>
</dbReference>
<evidence type="ECO:0000256" key="1">
    <source>
        <dbReference type="ARBA" id="ARBA00008777"/>
    </source>
</evidence>
<name>A0A1W6BUT5_9BACT</name>
<dbReference type="Proteomes" id="UP000192902">
    <property type="component" value="Chromosome"/>
</dbReference>
<dbReference type="FunFam" id="3.90.1030.10:FF:000003">
    <property type="entry name" value="50S ribosomal protein L17"/>
    <property type="match status" value="1"/>
</dbReference>
<evidence type="ECO:0000256" key="2">
    <source>
        <dbReference type="ARBA" id="ARBA00022980"/>
    </source>
</evidence>
<dbReference type="InterPro" id="IPR036373">
    <property type="entry name" value="Ribosomal_bL17_sf"/>
</dbReference>
<evidence type="ECO:0000313" key="7">
    <source>
        <dbReference type="Proteomes" id="UP000192902"/>
    </source>
</evidence>
<organism evidence="6 7">
    <name type="scientific">Campylobacter cuniculorum DSM 23162 = LMG 24588</name>
    <dbReference type="NCBI Taxonomy" id="1121267"/>
    <lineage>
        <taxon>Bacteria</taxon>
        <taxon>Pseudomonadati</taxon>
        <taxon>Campylobacterota</taxon>
        <taxon>Epsilonproteobacteria</taxon>
        <taxon>Campylobacterales</taxon>
        <taxon>Campylobacteraceae</taxon>
        <taxon>Campylobacter</taxon>
    </lineage>
</organism>
<dbReference type="AlphaFoldDB" id="A0A1W6BUT5"/>
<proteinExistence type="inferred from homology"/>
<comment type="similarity">
    <text evidence="1 4 5">Belongs to the bacterial ribosomal protein bL17 family.</text>
</comment>
<dbReference type="Pfam" id="PF01196">
    <property type="entry name" value="Ribosomal_L17"/>
    <property type="match status" value="1"/>
</dbReference>
<dbReference type="NCBIfam" id="TIGR00059">
    <property type="entry name" value="L17"/>
    <property type="match status" value="1"/>
</dbReference>
<reference evidence="6 7" key="1">
    <citation type="submission" date="2017-04" db="EMBL/GenBank/DDBJ databases">
        <title>Complete genome sequence of the Campylobacter cuniculorum type strain LMG24588.</title>
        <authorList>
            <person name="Miller W.G."/>
            <person name="Yee E."/>
            <person name="Revez J."/>
            <person name="Bono J.L."/>
            <person name="Rossi M."/>
        </authorList>
    </citation>
    <scope>NUCLEOTIDE SEQUENCE [LARGE SCALE GENOMIC DNA]</scope>
    <source>
        <strain evidence="6 7">LMG 24588</strain>
    </source>
</reference>
<dbReference type="RefSeq" id="WP_027305087.1">
    <property type="nucleotide sequence ID" value="NZ_CP020867.1"/>
</dbReference>
<dbReference type="OrthoDB" id="9809073at2"/>
<sequence length="117" mass="13368">MRHKHGYRKLGRTSSHRKALLKNLAIALIKSGKIETTLPKAKELRIYVEKLITRARLGDLNAHRVVFANLQDKTSTHKLVNDIAPNFKTRNGGYTRIIKTRMRRGDAAEMAFIEFVA</sequence>
<dbReference type="PANTHER" id="PTHR14413:SF16">
    <property type="entry name" value="LARGE RIBOSOMAL SUBUNIT PROTEIN BL17M"/>
    <property type="match status" value="1"/>
</dbReference>
<dbReference type="GO" id="GO:0022625">
    <property type="term" value="C:cytosolic large ribosomal subunit"/>
    <property type="evidence" value="ECO:0007669"/>
    <property type="project" value="TreeGrafter"/>
</dbReference>
<dbReference type="PROSITE" id="PS01167">
    <property type="entry name" value="RIBOSOMAL_L17"/>
    <property type="match status" value="1"/>
</dbReference>
<dbReference type="GO" id="GO:0003735">
    <property type="term" value="F:structural constituent of ribosome"/>
    <property type="evidence" value="ECO:0007669"/>
    <property type="project" value="InterPro"/>
</dbReference>
<dbReference type="eggNOG" id="COG0203">
    <property type="taxonomic scope" value="Bacteria"/>
</dbReference>
<dbReference type="PANTHER" id="PTHR14413">
    <property type="entry name" value="RIBOSOMAL PROTEIN L17"/>
    <property type="match status" value="1"/>
</dbReference>
<comment type="subunit">
    <text evidence="4">Part of the 50S ribosomal subunit. Contacts protein L32.</text>
</comment>
<dbReference type="EMBL" id="CP020867">
    <property type="protein sequence ID" value="ARJ55849.1"/>
    <property type="molecule type" value="Genomic_DNA"/>
</dbReference>
<dbReference type="InterPro" id="IPR047859">
    <property type="entry name" value="Ribosomal_bL17_CS"/>
</dbReference>
<evidence type="ECO:0000313" key="6">
    <source>
        <dbReference type="EMBL" id="ARJ55849.1"/>
    </source>
</evidence>
<dbReference type="HAMAP" id="MF_01368">
    <property type="entry name" value="Ribosomal_bL17"/>
    <property type="match status" value="1"/>
</dbReference>
<protein>
    <recommendedName>
        <fullName evidence="4">Large ribosomal subunit protein bL17</fullName>
    </recommendedName>
</protein>
<keyword evidence="3 4" id="KW-0687">Ribonucleoprotein</keyword>
<dbReference type="KEGG" id="ccun:CCUN_0193"/>
<dbReference type="GO" id="GO:0006412">
    <property type="term" value="P:translation"/>
    <property type="evidence" value="ECO:0007669"/>
    <property type="project" value="UniProtKB-UniRule"/>
</dbReference>